<comment type="caution">
    <text evidence="1">The sequence shown here is derived from an EMBL/GenBank/DDBJ whole genome shotgun (WGS) entry which is preliminary data.</text>
</comment>
<dbReference type="Proteomes" id="UP001165060">
    <property type="component" value="Unassembled WGS sequence"/>
</dbReference>
<feature type="non-terminal residue" evidence="1">
    <location>
        <position position="1"/>
    </location>
</feature>
<reference evidence="1 2" key="1">
    <citation type="journal article" date="2023" name="Commun. Biol.">
        <title>Genome analysis of Parmales, the sister group of diatoms, reveals the evolutionary specialization of diatoms from phago-mixotrophs to photoautotrophs.</title>
        <authorList>
            <person name="Ban H."/>
            <person name="Sato S."/>
            <person name="Yoshikawa S."/>
            <person name="Yamada K."/>
            <person name="Nakamura Y."/>
            <person name="Ichinomiya M."/>
            <person name="Sato N."/>
            <person name="Blanc-Mathieu R."/>
            <person name="Endo H."/>
            <person name="Kuwata A."/>
            <person name="Ogata H."/>
        </authorList>
    </citation>
    <scope>NUCLEOTIDE SEQUENCE [LARGE SCALE GENOMIC DNA]</scope>
</reference>
<accession>A0ABQ6NC06</accession>
<organism evidence="1 2">
    <name type="scientific">Tetraparma gracilis</name>
    <dbReference type="NCBI Taxonomy" id="2962635"/>
    <lineage>
        <taxon>Eukaryota</taxon>
        <taxon>Sar</taxon>
        <taxon>Stramenopiles</taxon>
        <taxon>Ochrophyta</taxon>
        <taxon>Bolidophyceae</taxon>
        <taxon>Parmales</taxon>
        <taxon>Triparmaceae</taxon>
        <taxon>Tetraparma</taxon>
    </lineage>
</organism>
<gene>
    <name evidence="1" type="ORF">TeGR_g4261</name>
</gene>
<evidence type="ECO:0000313" key="1">
    <source>
        <dbReference type="EMBL" id="GMI56498.1"/>
    </source>
</evidence>
<protein>
    <submittedName>
        <fullName evidence="1">Uncharacterized protein</fullName>
    </submittedName>
</protein>
<keyword evidence="2" id="KW-1185">Reference proteome</keyword>
<name>A0ABQ6NC06_9STRA</name>
<evidence type="ECO:0000313" key="2">
    <source>
        <dbReference type="Proteomes" id="UP001165060"/>
    </source>
</evidence>
<sequence length="97" mass="11095">MCAIDNSNLRDSKPLQMEDIVASTKMSELLGVEAVFGEDLPRPASPAGAARRGWAGEVSDYLEDPHRHFRFINELRRTVEWPRDAWADEVKEREAKR</sequence>
<dbReference type="EMBL" id="BRYB01006766">
    <property type="protein sequence ID" value="GMI56498.1"/>
    <property type="molecule type" value="Genomic_DNA"/>
</dbReference>
<proteinExistence type="predicted"/>